<dbReference type="OrthoDB" id="10251809at2759"/>
<reference evidence="7 8" key="1">
    <citation type="submission" date="2017-08" db="EMBL/GenBank/DDBJ databases">
        <title>Acidophilic green algal genome provides insights into adaptation to an acidic environment.</title>
        <authorList>
            <person name="Hirooka S."/>
            <person name="Hirose Y."/>
            <person name="Kanesaki Y."/>
            <person name="Higuchi S."/>
            <person name="Fujiwara T."/>
            <person name="Onuma R."/>
            <person name="Era A."/>
            <person name="Ohbayashi R."/>
            <person name="Uzuka A."/>
            <person name="Nozaki H."/>
            <person name="Yoshikawa H."/>
            <person name="Miyagishima S.Y."/>
        </authorList>
    </citation>
    <scope>NUCLEOTIDE SEQUENCE [LARGE SCALE GENOMIC DNA]</scope>
    <source>
        <strain evidence="7 8">NIES-2499</strain>
    </source>
</reference>
<organism evidence="7 8">
    <name type="scientific">Chlamydomonas eustigma</name>
    <dbReference type="NCBI Taxonomy" id="1157962"/>
    <lineage>
        <taxon>Eukaryota</taxon>
        <taxon>Viridiplantae</taxon>
        <taxon>Chlorophyta</taxon>
        <taxon>core chlorophytes</taxon>
        <taxon>Chlorophyceae</taxon>
        <taxon>CS clade</taxon>
        <taxon>Chlamydomonadales</taxon>
        <taxon>Chlamydomonadaceae</taxon>
        <taxon>Chlamydomonas</taxon>
    </lineage>
</organism>
<dbReference type="SUPFAM" id="SSF117281">
    <property type="entry name" value="Kelch motif"/>
    <property type="match status" value="1"/>
</dbReference>
<dbReference type="SUPFAM" id="SSF57850">
    <property type="entry name" value="RING/U-box"/>
    <property type="match status" value="1"/>
</dbReference>
<dbReference type="AlphaFoldDB" id="A0A250WVA8"/>
<evidence type="ECO:0000256" key="5">
    <source>
        <dbReference type="SAM" id="MobiDB-lite"/>
    </source>
</evidence>
<keyword evidence="3" id="KW-0863">Zinc-finger</keyword>
<dbReference type="Pfam" id="PF13920">
    <property type="entry name" value="zf-C3HC4_3"/>
    <property type="match status" value="1"/>
</dbReference>
<feature type="domain" description="RING-type" evidence="6">
    <location>
        <begin position="815"/>
        <end position="848"/>
    </location>
</feature>
<feature type="region of interest" description="Disordered" evidence="5">
    <location>
        <begin position="570"/>
        <end position="607"/>
    </location>
</feature>
<dbReference type="Pfam" id="PF24681">
    <property type="entry name" value="Kelch_KLHDC2_KLHL20_DRC7"/>
    <property type="match status" value="1"/>
</dbReference>
<accession>A0A250WVA8</accession>
<feature type="coiled-coil region" evidence="4">
    <location>
        <begin position="457"/>
        <end position="491"/>
    </location>
</feature>
<dbReference type="InterPro" id="IPR013083">
    <property type="entry name" value="Znf_RING/FYVE/PHD"/>
</dbReference>
<keyword evidence="2" id="KW-0677">Repeat</keyword>
<dbReference type="InterPro" id="IPR006652">
    <property type="entry name" value="Kelch_1"/>
</dbReference>
<sequence>MSHSLTREDIARAAASVPTQIAPLSADYAGRSSMDSEDSISVATRGASLHLPHINSFEMSTVTSVASTSMSQGDVPSSLFYNYPVCNGNPPGRWAHSSCAYGMHMIVFGGIGHSTYDDVWILDTETMLWRCISPRPYSTPKDRPDKTMAHAAASCGQSIFVFGGQQGRNFIRKLYVLNVDDDTFLWRRISNDTLPSARAGHAMVTVDSRIFLFGGQGKKLMNDLHCLDPSSGQFHEVHPKGRLPLPRRGMSVVYDGMDSLVCFGGMHGSSIDNALSVYSLQRNEWSYPQQQGQGPSARTNHSAVLIAPGQMLVFGGCNAQGTFFNDAFILDTITFTWQRPKQLNTAPAPRYHHSCCHIKGRTYLYGGISAKQTFDSVVILDTKFAADISYIADELQSLTACSETGDTDASSVSSRVNSASASSDMMRLQLQDLLYKRNLEEMQIHALRRVEAAGEEVDGLKREEAKARVLQAEAEAEAASAASRAKEAEMKAAKDAAALMELRSSYEAVMAKLAVREEEAVKAKQQHEGLVKELGVISSRYIQLQQKCVRLSKASSQGSRSFAKRLSNLDKQHASSPSDVKAIESSPHVSLERTSADSYSSAEAPRSFPEATKLIPEEPSSHILLSASESACSSSSARPSEIAPSQPMLDPANASQHNKGMNDYNGITATVTHQGVRVTAAATEAPSSVNTADNALPGPLGVHNTTSSGSSPSCLSTILASVVTQRDWLQAEASRLSSCLEASRAEVKKLEGRYKQESLQQLSLSQLQGLESELETALKDVREAAVLRRIADAAQSAMVSVPHTPDSSVVSTPQCSICMERPRSLVFSCGHQCCFKCGEPLLTCPFCRMAITTKIKMFDT</sequence>
<evidence type="ECO:0000256" key="4">
    <source>
        <dbReference type="SAM" id="Coils"/>
    </source>
</evidence>
<feature type="coiled-coil region" evidence="4">
    <location>
        <begin position="740"/>
        <end position="787"/>
    </location>
</feature>
<dbReference type="InterPro" id="IPR001841">
    <property type="entry name" value="Znf_RING"/>
</dbReference>
<comment type="caution">
    <text evidence="7">The sequence shown here is derived from an EMBL/GenBank/DDBJ whole genome shotgun (WGS) entry which is preliminary data.</text>
</comment>
<evidence type="ECO:0000259" key="6">
    <source>
        <dbReference type="PROSITE" id="PS50089"/>
    </source>
</evidence>
<dbReference type="PANTHER" id="PTHR46093">
    <property type="entry name" value="ACYL-COA-BINDING DOMAIN-CONTAINING PROTEIN 5"/>
    <property type="match status" value="1"/>
</dbReference>
<evidence type="ECO:0000313" key="7">
    <source>
        <dbReference type="EMBL" id="GAX74552.1"/>
    </source>
</evidence>
<dbReference type="Proteomes" id="UP000232323">
    <property type="component" value="Unassembled WGS sequence"/>
</dbReference>
<protein>
    <recommendedName>
        <fullName evidence="6">RING-type domain-containing protein</fullName>
    </recommendedName>
</protein>
<keyword evidence="3" id="KW-0479">Metal-binding</keyword>
<feature type="region of interest" description="Disordered" evidence="5">
    <location>
        <begin position="627"/>
        <end position="661"/>
    </location>
</feature>
<dbReference type="Gene3D" id="3.30.40.10">
    <property type="entry name" value="Zinc/RING finger domain, C3HC4 (zinc finger)"/>
    <property type="match status" value="1"/>
</dbReference>
<keyword evidence="8" id="KW-1185">Reference proteome</keyword>
<evidence type="ECO:0000256" key="2">
    <source>
        <dbReference type="ARBA" id="ARBA00022737"/>
    </source>
</evidence>
<dbReference type="GO" id="GO:0008270">
    <property type="term" value="F:zinc ion binding"/>
    <property type="evidence" value="ECO:0007669"/>
    <property type="project" value="UniProtKB-KW"/>
</dbReference>
<dbReference type="Pfam" id="PF01344">
    <property type="entry name" value="Kelch_1"/>
    <property type="match status" value="2"/>
</dbReference>
<evidence type="ECO:0000313" key="8">
    <source>
        <dbReference type="Proteomes" id="UP000232323"/>
    </source>
</evidence>
<name>A0A250WVA8_9CHLO</name>
<dbReference type="PANTHER" id="PTHR46093:SF18">
    <property type="entry name" value="FIBRONECTIN TYPE-III DOMAIN-CONTAINING PROTEIN"/>
    <property type="match status" value="1"/>
</dbReference>
<proteinExistence type="predicted"/>
<dbReference type="CDD" id="cd16520">
    <property type="entry name" value="RING-HC_MIBs-like"/>
    <property type="match status" value="1"/>
</dbReference>
<dbReference type="Gene3D" id="2.120.10.80">
    <property type="entry name" value="Kelch-type beta propeller"/>
    <property type="match status" value="2"/>
</dbReference>
<gene>
    <name evidence="7" type="ORF">CEUSTIGMA_g2002.t1</name>
</gene>
<dbReference type="STRING" id="1157962.A0A250WVA8"/>
<feature type="compositionally biased region" description="Low complexity" evidence="5">
    <location>
        <begin position="627"/>
        <end position="645"/>
    </location>
</feature>
<dbReference type="SMART" id="SM00612">
    <property type="entry name" value="Kelch"/>
    <property type="match status" value="4"/>
</dbReference>
<dbReference type="InterPro" id="IPR015915">
    <property type="entry name" value="Kelch-typ_b-propeller"/>
</dbReference>
<keyword evidence="3" id="KW-0862">Zinc</keyword>
<evidence type="ECO:0000256" key="1">
    <source>
        <dbReference type="ARBA" id="ARBA00022441"/>
    </source>
</evidence>
<keyword evidence="4" id="KW-0175">Coiled coil</keyword>
<dbReference type="EMBL" id="BEGY01000008">
    <property type="protein sequence ID" value="GAX74552.1"/>
    <property type="molecule type" value="Genomic_DNA"/>
</dbReference>
<dbReference type="PROSITE" id="PS50089">
    <property type="entry name" value="ZF_RING_2"/>
    <property type="match status" value="1"/>
</dbReference>
<evidence type="ECO:0000256" key="3">
    <source>
        <dbReference type="PROSITE-ProRule" id="PRU00175"/>
    </source>
</evidence>
<keyword evidence="1" id="KW-0880">Kelch repeat</keyword>